<dbReference type="OrthoDB" id="5788555at2759"/>
<keyword evidence="1" id="KW-0732">Signal</keyword>
<evidence type="ECO:0000313" key="2">
    <source>
        <dbReference type="EMBL" id="CAI5440961.1"/>
    </source>
</evidence>
<name>A0A9P1IB88_9PELO</name>
<dbReference type="AlphaFoldDB" id="A0A9P1IB88"/>
<comment type="caution">
    <text evidence="2">The sequence shown here is derived from an EMBL/GenBank/DDBJ whole genome shotgun (WGS) entry which is preliminary data.</text>
</comment>
<organism evidence="2 3">
    <name type="scientific">Caenorhabditis angaria</name>
    <dbReference type="NCBI Taxonomy" id="860376"/>
    <lineage>
        <taxon>Eukaryota</taxon>
        <taxon>Metazoa</taxon>
        <taxon>Ecdysozoa</taxon>
        <taxon>Nematoda</taxon>
        <taxon>Chromadorea</taxon>
        <taxon>Rhabditida</taxon>
        <taxon>Rhabditina</taxon>
        <taxon>Rhabditomorpha</taxon>
        <taxon>Rhabditoidea</taxon>
        <taxon>Rhabditidae</taxon>
        <taxon>Peloderinae</taxon>
        <taxon>Caenorhabditis</taxon>
    </lineage>
</organism>
<feature type="signal peptide" evidence="1">
    <location>
        <begin position="1"/>
        <end position="17"/>
    </location>
</feature>
<gene>
    <name evidence="2" type="ORF">CAMP_LOCUS3598</name>
</gene>
<proteinExistence type="predicted"/>
<accession>A0A9P1IB88</accession>
<dbReference type="Proteomes" id="UP001152747">
    <property type="component" value="Unassembled WGS sequence"/>
</dbReference>
<reference evidence="2" key="1">
    <citation type="submission" date="2022-11" db="EMBL/GenBank/DDBJ databases">
        <authorList>
            <person name="Kikuchi T."/>
        </authorList>
    </citation>
    <scope>NUCLEOTIDE SEQUENCE</scope>
    <source>
        <strain evidence="2">PS1010</strain>
    </source>
</reference>
<keyword evidence="3" id="KW-1185">Reference proteome</keyword>
<evidence type="ECO:0008006" key="4">
    <source>
        <dbReference type="Google" id="ProtNLM"/>
    </source>
</evidence>
<dbReference type="EMBL" id="CANHGI010000002">
    <property type="protein sequence ID" value="CAI5440961.1"/>
    <property type="molecule type" value="Genomic_DNA"/>
</dbReference>
<protein>
    <recommendedName>
        <fullName evidence="4">DUF19 domain-containing protein</fullName>
    </recommendedName>
</protein>
<evidence type="ECO:0000313" key="3">
    <source>
        <dbReference type="Proteomes" id="UP001152747"/>
    </source>
</evidence>
<feature type="chain" id="PRO_5040467794" description="DUF19 domain-containing protein" evidence="1">
    <location>
        <begin position="18"/>
        <end position="301"/>
    </location>
</feature>
<sequence>MRFFLIFSIFSVNFLNSDRISENVKSAVFEFCAGFEENQFCEDYSRLRGVRQTQISGKSNETLAEDVKSLENVAVKEEIGDVILQEGNVTSVLHEDEEEEMAPLSAAEIREELRKIIQEEYAANRLQVAKKPDDPACDKLRSEYDEVCFNTPPLAAFQETREFCLAFVKNCEHSLLTNIFTNVKSFKVDFTKYCKKHLERFQYVCPDPLRFFSFAQQAVEFCVRYKERCPTEEVPAEVKMFKKKDEGHIYTREIETWCTRQRRTVYNYCTEPDLLKVPKYMQFCGLYKLACIDIYQRVIYG</sequence>
<evidence type="ECO:0000256" key="1">
    <source>
        <dbReference type="SAM" id="SignalP"/>
    </source>
</evidence>